<dbReference type="GO" id="GO:0005886">
    <property type="term" value="C:plasma membrane"/>
    <property type="evidence" value="ECO:0007669"/>
    <property type="project" value="UniProtKB-SubCell"/>
</dbReference>
<evidence type="ECO:0000256" key="14">
    <source>
        <dbReference type="ARBA" id="ARBA00022989"/>
    </source>
</evidence>
<dbReference type="GO" id="GO:0004674">
    <property type="term" value="F:protein serine/threonine kinase activity"/>
    <property type="evidence" value="ECO:0007669"/>
    <property type="project" value="UniProtKB-KW"/>
</dbReference>
<dbReference type="PROSITE" id="PS50011">
    <property type="entry name" value="PROTEIN_KINASE_DOM"/>
    <property type="match status" value="1"/>
</dbReference>
<dbReference type="EC" id="2.7.11.1" evidence="4"/>
<keyword evidence="11" id="KW-0547">Nucleotide-binding</keyword>
<evidence type="ECO:0000256" key="10">
    <source>
        <dbReference type="ARBA" id="ARBA00022734"/>
    </source>
</evidence>
<name>M8AZG0_AEGTA</name>
<evidence type="ECO:0000256" key="12">
    <source>
        <dbReference type="ARBA" id="ARBA00022777"/>
    </source>
</evidence>
<dbReference type="GO" id="GO:0030246">
    <property type="term" value="F:carbohydrate binding"/>
    <property type="evidence" value="ECO:0007669"/>
    <property type="project" value="UniProtKB-KW"/>
</dbReference>
<dbReference type="FunFam" id="3.30.200.20:FF:000112">
    <property type="entry name" value="Lectin-domain containing receptor kinase A4.3"/>
    <property type="match status" value="1"/>
</dbReference>
<protein>
    <recommendedName>
        <fullName evidence="4">non-specific serine/threonine protein kinase</fullName>
        <ecNumber evidence="4">2.7.11.1</ecNumber>
    </recommendedName>
</protein>
<keyword evidence="16" id="KW-0675">Receptor</keyword>
<dbReference type="SMART" id="SM00220">
    <property type="entry name" value="S_TKc"/>
    <property type="match status" value="1"/>
</dbReference>
<keyword evidence="14" id="KW-1133">Transmembrane helix</keyword>
<evidence type="ECO:0000259" key="20">
    <source>
        <dbReference type="PROSITE" id="PS50011"/>
    </source>
</evidence>
<evidence type="ECO:0000256" key="7">
    <source>
        <dbReference type="ARBA" id="ARBA00022679"/>
    </source>
</evidence>
<dbReference type="SUPFAM" id="SSF56112">
    <property type="entry name" value="Protein kinase-like (PK-like)"/>
    <property type="match status" value="1"/>
</dbReference>
<evidence type="ECO:0000256" key="15">
    <source>
        <dbReference type="ARBA" id="ARBA00023136"/>
    </source>
</evidence>
<dbReference type="CDD" id="cd06899">
    <property type="entry name" value="lectin_legume_LecRK_Arcelin_ConA"/>
    <property type="match status" value="1"/>
</dbReference>
<keyword evidence="12" id="KW-0418">Kinase</keyword>
<evidence type="ECO:0000256" key="18">
    <source>
        <dbReference type="ARBA" id="ARBA00048659"/>
    </source>
</evidence>
<keyword evidence="15" id="KW-0472">Membrane</keyword>
<reference evidence="21" key="1">
    <citation type="submission" date="2015-06" db="UniProtKB">
        <authorList>
            <consortium name="EnsemblPlants"/>
        </authorList>
    </citation>
    <scope>IDENTIFICATION</scope>
</reference>
<evidence type="ECO:0000256" key="11">
    <source>
        <dbReference type="ARBA" id="ARBA00022741"/>
    </source>
</evidence>
<dbReference type="Pfam" id="PF00069">
    <property type="entry name" value="Pkinase"/>
    <property type="match status" value="1"/>
</dbReference>
<dbReference type="GO" id="GO:0005524">
    <property type="term" value="F:ATP binding"/>
    <property type="evidence" value="ECO:0007669"/>
    <property type="project" value="UniProtKB-UniRule"/>
</dbReference>
<dbReference type="InterPro" id="IPR050528">
    <property type="entry name" value="L-type_Lectin-RKs"/>
</dbReference>
<dbReference type="InterPro" id="IPR017441">
    <property type="entry name" value="Protein_kinase_ATP_BS"/>
</dbReference>
<dbReference type="Gene3D" id="3.30.200.20">
    <property type="entry name" value="Phosphorylase Kinase, domain 1"/>
    <property type="match status" value="1"/>
</dbReference>
<dbReference type="SUPFAM" id="SSF49899">
    <property type="entry name" value="Concanavalin A-like lectins/glucanases"/>
    <property type="match status" value="1"/>
</dbReference>
<keyword evidence="6" id="KW-0723">Serine/threonine-protein kinase</keyword>
<dbReference type="CDD" id="cd14066">
    <property type="entry name" value="STKc_IRAK"/>
    <property type="match status" value="1"/>
</dbReference>
<dbReference type="InterPro" id="IPR000719">
    <property type="entry name" value="Prot_kinase_dom"/>
</dbReference>
<dbReference type="InterPro" id="IPR011009">
    <property type="entry name" value="Kinase-like_dom_sf"/>
</dbReference>
<evidence type="ECO:0000256" key="5">
    <source>
        <dbReference type="ARBA" id="ARBA00022475"/>
    </source>
</evidence>
<accession>M8AZG0</accession>
<dbReference type="EnsemblPlants" id="EMT07131">
    <property type="protein sequence ID" value="EMT07131"/>
    <property type="gene ID" value="F775_18926"/>
</dbReference>
<comment type="similarity">
    <text evidence="3">In the C-terminal section; belongs to the protein kinase superfamily. Ser/Thr protein kinase family.</text>
</comment>
<dbReference type="PROSITE" id="PS00107">
    <property type="entry name" value="PROTEIN_KINASE_ATP"/>
    <property type="match status" value="1"/>
</dbReference>
<dbReference type="Pfam" id="PF00139">
    <property type="entry name" value="Lectin_legB"/>
    <property type="match status" value="1"/>
</dbReference>
<keyword evidence="7" id="KW-0808">Transferase</keyword>
<dbReference type="InterPro" id="IPR013320">
    <property type="entry name" value="ConA-like_dom_sf"/>
</dbReference>
<keyword evidence="8" id="KW-0812">Transmembrane</keyword>
<dbReference type="FunFam" id="2.60.120.200:FF:000051">
    <property type="entry name" value="L-type lectin-domain containing receptor kinase V.9"/>
    <property type="match status" value="1"/>
</dbReference>
<dbReference type="PROSITE" id="PS00108">
    <property type="entry name" value="PROTEIN_KINASE_ST"/>
    <property type="match status" value="1"/>
</dbReference>
<evidence type="ECO:0000256" key="16">
    <source>
        <dbReference type="ARBA" id="ARBA00023170"/>
    </source>
</evidence>
<dbReference type="InterPro" id="IPR001220">
    <property type="entry name" value="Legume_lectin_dom"/>
</dbReference>
<keyword evidence="10" id="KW-0430">Lectin</keyword>
<evidence type="ECO:0000256" key="2">
    <source>
        <dbReference type="ARBA" id="ARBA00008536"/>
    </source>
</evidence>
<keyword evidence="17" id="KW-0325">Glycoprotein</keyword>
<comment type="subcellular location">
    <subcellularLocation>
        <location evidence="1">Cell membrane</location>
        <topology evidence="1">Single-pass type I membrane protein</topology>
    </subcellularLocation>
</comment>
<evidence type="ECO:0000256" key="17">
    <source>
        <dbReference type="ARBA" id="ARBA00023180"/>
    </source>
</evidence>
<dbReference type="AlphaFoldDB" id="M8AZG0"/>
<evidence type="ECO:0000256" key="3">
    <source>
        <dbReference type="ARBA" id="ARBA00010217"/>
    </source>
</evidence>
<evidence type="ECO:0000256" key="6">
    <source>
        <dbReference type="ARBA" id="ARBA00022527"/>
    </source>
</evidence>
<evidence type="ECO:0000256" key="13">
    <source>
        <dbReference type="ARBA" id="ARBA00022840"/>
    </source>
</evidence>
<dbReference type="GO" id="GO:1901001">
    <property type="term" value="P:negative regulation of response to salt stress"/>
    <property type="evidence" value="ECO:0007669"/>
    <property type="project" value="UniProtKB-ARBA"/>
</dbReference>
<comment type="catalytic activity">
    <reaction evidence="18">
        <text>L-threonyl-[protein] + ATP = O-phospho-L-threonyl-[protein] + ADP + H(+)</text>
        <dbReference type="Rhea" id="RHEA:46608"/>
        <dbReference type="Rhea" id="RHEA-COMP:11060"/>
        <dbReference type="Rhea" id="RHEA-COMP:11605"/>
        <dbReference type="ChEBI" id="CHEBI:15378"/>
        <dbReference type="ChEBI" id="CHEBI:30013"/>
        <dbReference type="ChEBI" id="CHEBI:30616"/>
        <dbReference type="ChEBI" id="CHEBI:61977"/>
        <dbReference type="ChEBI" id="CHEBI:456216"/>
        <dbReference type="EC" id="2.7.11.1"/>
    </reaction>
    <physiologicalReaction direction="left-to-right" evidence="18">
        <dbReference type="Rhea" id="RHEA:46609"/>
    </physiologicalReaction>
</comment>
<dbReference type="Gene3D" id="1.10.510.10">
    <property type="entry name" value="Transferase(Phosphotransferase) domain 1"/>
    <property type="match status" value="1"/>
</dbReference>
<feature type="domain" description="Protein kinase" evidence="20">
    <location>
        <begin position="355"/>
        <end position="637"/>
    </location>
</feature>
<keyword evidence="9" id="KW-0732">Signal</keyword>
<evidence type="ECO:0000256" key="19">
    <source>
        <dbReference type="ARBA" id="ARBA00048977"/>
    </source>
</evidence>
<evidence type="ECO:0000256" key="4">
    <source>
        <dbReference type="ARBA" id="ARBA00012513"/>
    </source>
</evidence>
<dbReference type="FunFam" id="1.10.510.10:FF:000517">
    <property type="entry name" value="Putative receptor kinase Lecrk"/>
    <property type="match status" value="1"/>
</dbReference>
<keyword evidence="5" id="KW-1003">Cell membrane</keyword>
<proteinExistence type="inferred from homology"/>
<organism evidence="21">
    <name type="scientific">Aegilops tauschii</name>
    <name type="common">Tausch's goatgrass</name>
    <name type="synonym">Aegilops squarrosa</name>
    <dbReference type="NCBI Taxonomy" id="37682"/>
    <lineage>
        <taxon>Eukaryota</taxon>
        <taxon>Viridiplantae</taxon>
        <taxon>Streptophyta</taxon>
        <taxon>Embryophyta</taxon>
        <taxon>Tracheophyta</taxon>
        <taxon>Spermatophyta</taxon>
        <taxon>Magnoliopsida</taxon>
        <taxon>Liliopsida</taxon>
        <taxon>Poales</taxon>
        <taxon>Poaceae</taxon>
        <taxon>BOP clade</taxon>
        <taxon>Pooideae</taxon>
        <taxon>Triticodae</taxon>
        <taxon>Triticeae</taxon>
        <taxon>Triticinae</taxon>
        <taxon>Aegilops</taxon>
    </lineage>
</organism>
<evidence type="ECO:0000256" key="1">
    <source>
        <dbReference type="ARBA" id="ARBA00004251"/>
    </source>
</evidence>
<evidence type="ECO:0000313" key="21">
    <source>
        <dbReference type="EnsemblPlants" id="EMT07131"/>
    </source>
</evidence>
<dbReference type="Gene3D" id="2.60.120.200">
    <property type="match status" value="1"/>
</dbReference>
<evidence type="ECO:0000256" key="9">
    <source>
        <dbReference type="ARBA" id="ARBA00022729"/>
    </source>
</evidence>
<sequence length="673" mass="74370">MAGMIKSTCSLLAGLLLLSFGGDVHGAGDNKDQFVYSGFTGAPLSLDGTASVTPNGLLELTNGTIHLKGHAVHPTPLRLKRSPGGAVRSFSMWFVFGIRTNYPELNLSGHGIVFFIGTKNFSTAFPGPYLGLLNDRNNGNTTNHVFGVELDTIMTTEFRDPDNNHVGIDINGLHSVAVHAAGYHDDKTGAFRDLLLISGKAMQVWVDYHGESTQINVFLAPLEMAKPARPLVSSMYNLSQVLLEPSFLGFSSSTGSMISSRHYVLGWSFAMDGPAPAIDISKLPKLPEKVSKKQHWVLGITLSTAIIVFALGVVSIMVLLIRRRIKYAEVREDWEVEFGPHRFSYKDLYRATEGFKSKMLLGTGGFGGVYKGVLPNSKMEIAVKKVSHDSSQGIKEFIAEVVTVGRLRHRHLVQLLGYCRRNGELLLVYNFMPNGSLDQYLYDPKCKNTLHWAQRFQIIKGIASSLLYIHEEFEQVVIHRDIKASNVLLDSEMNGRLGDFGLAKLCDHGADPQTTHIIGTMGYLAPELARTGKASPITDVFAFGAFVLEVVCGRRPIDQAMQDNRRILVDWVLEHWQKEALMEVVDARLHGNYDADEAILVSKIGLLCSHPVPSARPTMRQVMQYLDGDMAFPEPTLSQMSFSMLALVQSEASMSMSMLCFEFGKGRIHRKCS</sequence>
<keyword evidence="13" id="KW-0067">ATP-binding</keyword>
<evidence type="ECO:0000256" key="8">
    <source>
        <dbReference type="ARBA" id="ARBA00022692"/>
    </source>
</evidence>
<dbReference type="PANTHER" id="PTHR27007">
    <property type="match status" value="1"/>
</dbReference>
<comment type="catalytic activity">
    <reaction evidence="19">
        <text>L-seryl-[protein] + ATP = O-phospho-L-seryl-[protein] + ADP + H(+)</text>
        <dbReference type="Rhea" id="RHEA:17989"/>
        <dbReference type="Rhea" id="RHEA-COMP:9863"/>
        <dbReference type="Rhea" id="RHEA-COMP:11604"/>
        <dbReference type="ChEBI" id="CHEBI:15378"/>
        <dbReference type="ChEBI" id="CHEBI:29999"/>
        <dbReference type="ChEBI" id="CHEBI:30616"/>
        <dbReference type="ChEBI" id="CHEBI:83421"/>
        <dbReference type="ChEBI" id="CHEBI:456216"/>
        <dbReference type="EC" id="2.7.11.1"/>
    </reaction>
    <physiologicalReaction direction="left-to-right" evidence="19">
        <dbReference type="Rhea" id="RHEA:17990"/>
    </physiologicalReaction>
</comment>
<dbReference type="InterPro" id="IPR008271">
    <property type="entry name" value="Ser/Thr_kinase_AS"/>
</dbReference>
<comment type="similarity">
    <text evidence="2">In the N-terminal section; belongs to the leguminous lectin family.</text>
</comment>